<feature type="domain" description="Type II secretion system protein GspC N-terminal" evidence="10">
    <location>
        <begin position="57"/>
        <end position="153"/>
    </location>
</feature>
<name>A0A520LNS0_9GAMM</name>
<keyword evidence="5 9" id="KW-0812">Transmembrane</keyword>
<feature type="transmembrane region" description="Helical" evidence="9">
    <location>
        <begin position="21"/>
        <end position="45"/>
    </location>
</feature>
<keyword evidence="2" id="KW-0813">Transport</keyword>
<dbReference type="Gene3D" id="2.30.30.830">
    <property type="match status" value="1"/>
</dbReference>
<dbReference type="InterPro" id="IPR036034">
    <property type="entry name" value="PDZ_sf"/>
</dbReference>
<evidence type="ECO:0000313" key="12">
    <source>
        <dbReference type="Proteomes" id="UP000318148"/>
    </source>
</evidence>
<dbReference type="Proteomes" id="UP000318148">
    <property type="component" value="Unassembled WGS sequence"/>
</dbReference>
<evidence type="ECO:0000259" key="10">
    <source>
        <dbReference type="Pfam" id="PF11356"/>
    </source>
</evidence>
<dbReference type="SUPFAM" id="SSF50156">
    <property type="entry name" value="PDZ domain-like"/>
    <property type="match status" value="1"/>
</dbReference>
<keyword evidence="8 9" id="KW-0472">Membrane</keyword>
<dbReference type="GO" id="GO:0015031">
    <property type="term" value="P:protein transport"/>
    <property type="evidence" value="ECO:0007669"/>
    <property type="project" value="UniProtKB-KW"/>
</dbReference>
<evidence type="ECO:0000256" key="9">
    <source>
        <dbReference type="SAM" id="Phobius"/>
    </source>
</evidence>
<dbReference type="Pfam" id="PF11356">
    <property type="entry name" value="T2SSC"/>
    <property type="match status" value="1"/>
</dbReference>
<comment type="subcellular location">
    <subcellularLocation>
        <location evidence="1">Cell inner membrane</location>
    </subcellularLocation>
</comment>
<keyword evidence="7 9" id="KW-1133">Transmembrane helix</keyword>
<evidence type="ECO:0000256" key="8">
    <source>
        <dbReference type="ARBA" id="ARBA00023136"/>
    </source>
</evidence>
<sequence>MMRPLWRLQLNIKDLKNYLELKNIILVISIGFLVSSLFQLVFVLLNDEKAPIVKINSAQSMRADSWNWFGEGKIITKVETNRPDQKLPELKIDADLLGVMLSNSNSSATLKFKGRPEKVFKVRDKLSGSIQLVEIQAYRIILEDNGVRKQLMMKKHDVIMQSAASESAPPSNIRQEGFAISNLFGAVPVKVGEGQGFKVNSLSSEVKALADIRNGDVILQVDGSLIQDLMGNPMNLMKLRSSSNLPVTILREGREEIIYVNAESLSAKMLPALGMKP</sequence>
<evidence type="ECO:0000256" key="7">
    <source>
        <dbReference type="ARBA" id="ARBA00022989"/>
    </source>
</evidence>
<keyword evidence="3" id="KW-1003">Cell membrane</keyword>
<evidence type="ECO:0000256" key="2">
    <source>
        <dbReference type="ARBA" id="ARBA00022448"/>
    </source>
</evidence>
<evidence type="ECO:0000256" key="3">
    <source>
        <dbReference type="ARBA" id="ARBA00022475"/>
    </source>
</evidence>
<organism evidence="11 12">
    <name type="scientific">SAR92 clade bacterium</name>
    <dbReference type="NCBI Taxonomy" id="2315479"/>
    <lineage>
        <taxon>Bacteria</taxon>
        <taxon>Pseudomonadati</taxon>
        <taxon>Pseudomonadota</taxon>
        <taxon>Gammaproteobacteria</taxon>
        <taxon>Cellvibrionales</taxon>
        <taxon>Porticoccaceae</taxon>
        <taxon>SAR92 clade</taxon>
    </lineage>
</organism>
<keyword evidence="4" id="KW-0997">Cell inner membrane</keyword>
<reference evidence="11 12" key="1">
    <citation type="submission" date="2019-02" db="EMBL/GenBank/DDBJ databases">
        <title>Prokaryotic population dynamics and viral predation in marine succession experiment using metagenomics: the confinement effect.</title>
        <authorList>
            <person name="Haro-Moreno J.M."/>
            <person name="Rodriguez-Valera F."/>
            <person name="Lopez-Perez M."/>
        </authorList>
    </citation>
    <scope>NUCLEOTIDE SEQUENCE [LARGE SCALE GENOMIC DNA]</scope>
    <source>
        <strain evidence="11">MED-G169</strain>
    </source>
</reference>
<dbReference type="InterPro" id="IPR024961">
    <property type="entry name" value="T2SS_GspC_N"/>
</dbReference>
<evidence type="ECO:0000256" key="6">
    <source>
        <dbReference type="ARBA" id="ARBA00022927"/>
    </source>
</evidence>
<dbReference type="GO" id="GO:0005886">
    <property type="term" value="C:plasma membrane"/>
    <property type="evidence" value="ECO:0007669"/>
    <property type="project" value="UniProtKB-SubCell"/>
</dbReference>
<proteinExistence type="predicted"/>
<comment type="caution">
    <text evidence="11">The sequence shown here is derived from an EMBL/GenBank/DDBJ whole genome shotgun (WGS) entry which is preliminary data.</text>
</comment>
<protein>
    <recommendedName>
        <fullName evidence="10">Type II secretion system protein GspC N-terminal domain-containing protein</fullName>
    </recommendedName>
</protein>
<gene>
    <name evidence="11" type="ORF">EVB02_00675</name>
</gene>
<evidence type="ECO:0000256" key="1">
    <source>
        <dbReference type="ARBA" id="ARBA00004533"/>
    </source>
</evidence>
<dbReference type="EMBL" id="SHBO01000005">
    <property type="protein sequence ID" value="RZO08232.1"/>
    <property type="molecule type" value="Genomic_DNA"/>
</dbReference>
<dbReference type="Gene3D" id="2.30.42.10">
    <property type="match status" value="1"/>
</dbReference>
<evidence type="ECO:0000256" key="4">
    <source>
        <dbReference type="ARBA" id="ARBA00022519"/>
    </source>
</evidence>
<evidence type="ECO:0000313" key="11">
    <source>
        <dbReference type="EMBL" id="RZO08232.1"/>
    </source>
</evidence>
<keyword evidence="6" id="KW-0653">Protein transport</keyword>
<accession>A0A520LNS0</accession>
<dbReference type="AlphaFoldDB" id="A0A520LNS0"/>
<evidence type="ECO:0000256" key="5">
    <source>
        <dbReference type="ARBA" id="ARBA00022692"/>
    </source>
</evidence>